<evidence type="ECO:0000313" key="3">
    <source>
        <dbReference type="Proteomes" id="UP000887116"/>
    </source>
</evidence>
<feature type="region of interest" description="Disordered" evidence="1">
    <location>
        <begin position="1"/>
        <end position="30"/>
    </location>
</feature>
<sequence>MNCSRRLQRKTQNLEPTRRKQPSWSGSPRLRQNIRARHLCHPTPTRILAQQNQIPTVIDLCLSCGLNIEVESCYDLKTDHNPLPTLSSTLISKAAIYLIAKPSLIEINLKISHL</sequence>
<proteinExistence type="predicted"/>
<evidence type="ECO:0000256" key="1">
    <source>
        <dbReference type="SAM" id="MobiDB-lite"/>
    </source>
</evidence>
<feature type="compositionally biased region" description="Polar residues" evidence="1">
    <location>
        <begin position="1"/>
        <end position="15"/>
    </location>
</feature>
<dbReference type="AlphaFoldDB" id="A0A8X6HA73"/>
<keyword evidence="3" id="KW-1185">Reference proteome</keyword>
<reference evidence="2" key="1">
    <citation type="submission" date="2020-07" db="EMBL/GenBank/DDBJ databases">
        <title>Multicomponent nature underlies the extraordinary mechanical properties of spider dragline silk.</title>
        <authorList>
            <person name="Kono N."/>
            <person name="Nakamura H."/>
            <person name="Mori M."/>
            <person name="Yoshida Y."/>
            <person name="Ohtoshi R."/>
            <person name="Malay A.D."/>
            <person name="Moran D.A.P."/>
            <person name="Tomita M."/>
            <person name="Numata K."/>
            <person name="Arakawa K."/>
        </authorList>
    </citation>
    <scope>NUCLEOTIDE SEQUENCE</scope>
</reference>
<dbReference type="Proteomes" id="UP000887116">
    <property type="component" value="Unassembled WGS sequence"/>
</dbReference>
<comment type="caution">
    <text evidence="2">The sequence shown here is derived from an EMBL/GenBank/DDBJ whole genome shotgun (WGS) entry which is preliminary data.</text>
</comment>
<accession>A0A8X6HA73</accession>
<evidence type="ECO:0000313" key="2">
    <source>
        <dbReference type="EMBL" id="GFQ99178.1"/>
    </source>
</evidence>
<dbReference type="EMBL" id="BMAO01005122">
    <property type="protein sequence ID" value="GFQ99178.1"/>
    <property type="molecule type" value="Genomic_DNA"/>
</dbReference>
<name>A0A8X6HA73_TRICU</name>
<organism evidence="2 3">
    <name type="scientific">Trichonephila clavata</name>
    <name type="common">Joro spider</name>
    <name type="synonym">Nephila clavata</name>
    <dbReference type="NCBI Taxonomy" id="2740835"/>
    <lineage>
        <taxon>Eukaryota</taxon>
        <taxon>Metazoa</taxon>
        <taxon>Ecdysozoa</taxon>
        <taxon>Arthropoda</taxon>
        <taxon>Chelicerata</taxon>
        <taxon>Arachnida</taxon>
        <taxon>Araneae</taxon>
        <taxon>Araneomorphae</taxon>
        <taxon>Entelegynae</taxon>
        <taxon>Araneoidea</taxon>
        <taxon>Nephilidae</taxon>
        <taxon>Trichonephila</taxon>
    </lineage>
</organism>
<protein>
    <submittedName>
        <fullName evidence="2">Uncharacterized protein</fullName>
    </submittedName>
</protein>
<gene>
    <name evidence="2" type="ORF">TNCT_142141</name>
</gene>